<gene>
    <name evidence="2" type="primary">ORF31601</name>
</gene>
<feature type="compositionally biased region" description="Low complexity" evidence="1">
    <location>
        <begin position="28"/>
        <end position="41"/>
    </location>
</feature>
<accession>A0A0B6YP26</accession>
<sequence>KIPSSKKGSGPMKATPGGGSKGDSIHQAVTKKTSVTTLTSANTPNKALTDRPKQKQRYTSLIKSKSTTNIPSLIP</sequence>
<feature type="region of interest" description="Disordered" evidence="1">
    <location>
        <begin position="1"/>
        <end position="75"/>
    </location>
</feature>
<feature type="compositionally biased region" description="Polar residues" evidence="1">
    <location>
        <begin position="57"/>
        <end position="75"/>
    </location>
</feature>
<organism evidence="2">
    <name type="scientific">Arion vulgaris</name>
    <dbReference type="NCBI Taxonomy" id="1028688"/>
    <lineage>
        <taxon>Eukaryota</taxon>
        <taxon>Metazoa</taxon>
        <taxon>Spiralia</taxon>
        <taxon>Lophotrochozoa</taxon>
        <taxon>Mollusca</taxon>
        <taxon>Gastropoda</taxon>
        <taxon>Heterobranchia</taxon>
        <taxon>Euthyneura</taxon>
        <taxon>Panpulmonata</taxon>
        <taxon>Eupulmonata</taxon>
        <taxon>Stylommatophora</taxon>
        <taxon>Helicina</taxon>
        <taxon>Arionoidea</taxon>
        <taxon>Arionidae</taxon>
        <taxon>Arion</taxon>
    </lineage>
</organism>
<feature type="non-terminal residue" evidence="2">
    <location>
        <position position="1"/>
    </location>
</feature>
<reference evidence="2" key="1">
    <citation type="submission" date="2014-12" db="EMBL/GenBank/DDBJ databases">
        <title>Insight into the proteome of Arion vulgaris.</title>
        <authorList>
            <person name="Aradska J."/>
            <person name="Bulat T."/>
            <person name="Smidak R."/>
            <person name="Sarate P."/>
            <person name="Gangsoo J."/>
            <person name="Sialana F."/>
            <person name="Bilban M."/>
            <person name="Lubec G."/>
        </authorList>
    </citation>
    <scope>NUCLEOTIDE SEQUENCE</scope>
    <source>
        <tissue evidence="2">Skin</tissue>
    </source>
</reference>
<name>A0A0B6YP26_9EUPU</name>
<evidence type="ECO:0000313" key="2">
    <source>
        <dbReference type="EMBL" id="CEK57968.1"/>
    </source>
</evidence>
<proteinExistence type="predicted"/>
<feature type="non-terminal residue" evidence="2">
    <location>
        <position position="75"/>
    </location>
</feature>
<dbReference type="AlphaFoldDB" id="A0A0B6YP26"/>
<dbReference type="EMBL" id="HACG01011103">
    <property type="protein sequence ID" value="CEK57968.1"/>
    <property type="molecule type" value="Transcribed_RNA"/>
</dbReference>
<protein>
    <submittedName>
        <fullName evidence="2">Uncharacterized protein</fullName>
    </submittedName>
</protein>
<evidence type="ECO:0000256" key="1">
    <source>
        <dbReference type="SAM" id="MobiDB-lite"/>
    </source>
</evidence>